<dbReference type="PANTHER" id="PTHR11373:SF4">
    <property type="entry name" value="DEOXYNUCLEOSIDE TRIPHOSPHATE TRIPHOSPHOHYDROLASE SAMHD1"/>
    <property type="match status" value="1"/>
</dbReference>
<dbReference type="STRING" id="545695.TREAZ_3127"/>
<dbReference type="RefSeq" id="WP_015712430.1">
    <property type="nucleotide sequence ID" value="NC_015577.1"/>
</dbReference>
<dbReference type="SMART" id="SM00471">
    <property type="entry name" value="HDc"/>
    <property type="match status" value="1"/>
</dbReference>
<dbReference type="SUPFAM" id="SSF109604">
    <property type="entry name" value="HD-domain/PDEase-like"/>
    <property type="match status" value="1"/>
</dbReference>
<organism evidence="2 3">
    <name type="scientific">Leadbettera azotonutricia (strain ATCC BAA-888 / DSM 13862 / ZAS-9)</name>
    <name type="common">Treponema azotonutricium</name>
    <dbReference type="NCBI Taxonomy" id="545695"/>
    <lineage>
        <taxon>Bacteria</taxon>
        <taxon>Pseudomonadati</taxon>
        <taxon>Spirochaetota</taxon>
        <taxon>Spirochaetia</taxon>
        <taxon>Spirochaetales</taxon>
        <taxon>Breznakiellaceae</taxon>
        <taxon>Leadbettera</taxon>
    </lineage>
</organism>
<proteinExistence type="predicted"/>
<dbReference type="AlphaFoldDB" id="F5YAE4"/>
<dbReference type="CDD" id="cd00077">
    <property type="entry name" value="HDc"/>
    <property type="match status" value="1"/>
</dbReference>
<dbReference type="InterPro" id="IPR006674">
    <property type="entry name" value="HD_domain"/>
</dbReference>
<gene>
    <name evidence="2" type="ordered locus">TREAZ_3127</name>
</gene>
<dbReference type="Pfam" id="PF19276">
    <property type="entry name" value="HD_assoc_2"/>
    <property type="match status" value="1"/>
</dbReference>
<dbReference type="OrthoDB" id="9803619at2"/>
<dbReference type="Proteomes" id="UP000009222">
    <property type="component" value="Chromosome"/>
</dbReference>
<dbReference type="InterPro" id="IPR003607">
    <property type="entry name" value="HD/PDEase_dom"/>
</dbReference>
<dbReference type="GO" id="GO:0006203">
    <property type="term" value="P:dGTP catabolic process"/>
    <property type="evidence" value="ECO:0007669"/>
    <property type="project" value="TreeGrafter"/>
</dbReference>
<dbReference type="PANTHER" id="PTHR11373">
    <property type="entry name" value="DEOXYNUCLEOSIDE TRIPHOSPHATE TRIPHOSPHOHYDROLASE"/>
    <property type="match status" value="1"/>
</dbReference>
<dbReference type="GO" id="GO:0008832">
    <property type="term" value="F:dGTPase activity"/>
    <property type="evidence" value="ECO:0007669"/>
    <property type="project" value="TreeGrafter"/>
</dbReference>
<dbReference type="eggNOG" id="COG1078">
    <property type="taxonomic scope" value="Bacteria"/>
</dbReference>
<keyword evidence="3" id="KW-1185">Reference proteome</keyword>
<evidence type="ECO:0000313" key="3">
    <source>
        <dbReference type="Proteomes" id="UP000009222"/>
    </source>
</evidence>
<dbReference type="EMBL" id="CP001841">
    <property type="protein sequence ID" value="AEF81203.1"/>
    <property type="molecule type" value="Genomic_DNA"/>
</dbReference>
<protein>
    <recommendedName>
        <fullName evidence="1">HD/PDEase domain-containing protein</fullName>
    </recommendedName>
</protein>
<dbReference type="KEGG" id="taz:TREAZ_3127"/>
<reference evidence="2 3" key="2">
    <citation type="journal article" date="2011" name="ISME J.">
        <title>RNA-seq reveals cooperative metabolic interactions between two termite-gut spirochete species in co-culture.</title>
        <authorList>
            <person name="Rosenthal A.Z."/>
            <person name="Matson E.G."/>
            <person name="Eldar A."/>
            <person name="Leadbetter J.R."/>
        </authorList>
    </citation>
    <scope>NUCLEOTIDE SEQUENCE [LARGE SCALE GENOMIC DNA]</scope>
    <source>
        <strain evidence="3">ATCC BAA-888 / DSM 13862 / ZAS-9</strain>
    </source>
</reference>
<dbReference type="Gene3D" id="1.10.3210.10">
    <property type="entry name" value="Hypothetical protein af1432"/>
    <property type="match status" value="1"/>
</dbReference>
<evidence type="ECO:0000313" key="2">
    <source>
        <dbReference type="EMBL" id="AEF81203.1"/>
    </source>
</evidence>
<dbReference type="InParanoid" id="F5YAE4"/>
<accession>F5YAE4</accession>
<name>F5YAE4_LEAAZ</name>
<evidence type="ECO:0000259" key="1">
    <source>
        <dbReference type="SMART" id="SM00471"/>
    </source>
</evidence>
<sequence length="424" mass="47208">MEMNILSCLQSGFTEPIRDNLWGHVYLTPALKALTESSPFMRLHRIMQLGPAFRVYPGATHSRAGHSIGVYHLARRLLVCLAEQGADAWLTREGVFSFLCAGLLHDLGHFPYTHSLKELPLEDHEALTAKSIQAEPLRRLVAAAGADPDFTAAIVDTGMEEQGKELHFYRKLLSGVLDPDKLDYLNRDALYCGVPYGAQDVDFIFSRLRPHEERGVDIDSRGIPSVESILFSKYLMYRAVYWHRSVRSATAMIKKALLSCLESGLIAGEELYHLDDQGLFSLMEKRTDGKALFSLAQMVRDGKLYETAAEIPFDPLLHKALGKIQDRSGLEKSLSSALSQGLGRLVSPEKLIIDVPEPISFESGLFVADEGKFFGQSSSAFRPEMVDAFIKSLRVIRVFTDPEILAGIEAPGILQITKKWVQLT</sequence>
<dbReference type="InterPro" id="IPR050135">
    <property type="entry name" value="dGTPase-like"/>
</dbReference>
<feature type="domain" description="HD/PDEase" evidence="1">
    <location>
        <begin position="59"/>
        <end position="194"/>
    </location>
</feature>
<dbReference type="Pfam" id="PF01966">
    <property type="entry name" value="HD"/>
    <property type="match status" value="1"/>
</dbReference>
<dbReference type="HOGENOM" id="CLU_026821_3_1_12"/>
<dbReference type="InterPro" id="IPR045509">
    <property type="entry name" value="HD_assoc_2"/>
</dbReference>
<reference evidence="3" key="1">
    <citation type="submission" date="2009-12" db="EMBL/GenBank/DDBJ databases">
        <title>Complete sequence of Treponema azotonutricium strain ZAS-9.</title>
        <authorList>
            <person name="Tetu S.G."/>
            <person name="Matson E."/>
            <person name="Ren Q."/>
            <person name="Seshadri R."/>
            <person name="Elbourne L."/>
            <person name="Hassan K.A."/>
            <person name="Durkin A."/>
            <person name="Radune D."/>
            <person name="Mohamoud Y."/>
            <person name="Shay R."/>
            <person name="Jin S."/>
            <person name="Zhang X."/>
            <person name="Lucey K."/>
            <person name="Ballor N.R."/>
            <person name="Ottesen E."/>
            <person name="Rosenthal R."/>
            <person name="Allen A."/>
            <person name="Leadbetter J.R."/>
            <person name="Paulsen I.T."/>
        </authorList>
    </citation>
    <scope>NUCLEOTIDE SEQUENCE [LARGE SCALE GENOMIC DNA]</scope>
    <source>
        <strain evidence="3">ATCC BAA-888 / DSM 13862 / ZAS-9</strain>
    </source>
</reference>